<evidence type="ECO:0000256" key="1">
    <source>
        <dbReference type="SAM" id="MobiDB-lite"/>
    </source>
</evidence>
<proteinExistence type="predicted"/>
<accession>A0A2Z7BXN6</accession>
<sequence length="731" mass="82189">MFLRQPALEGLTRSARMETPRNGDRNKSDQRAAAAGGGAWAAAGGVRLWRRGRDGGRVGLVTAKAGSFDAVTHERFLLMTAIRSKIKINWSHFLFDILKGMVTPSSKQARGFAVQLSILLKGVPSLTLGESKTLPPMKFMTVKSIGTYIAKNKYVSTAPERAGGASCGESGYEKNLALVPVVTEIESIFVIPTESPTIQRRQALKRKLILQESDDEQDEVEIVAEVTSVEETAAQQIVVVATVETDKEEPVVVETTKETVETEKHVEMETTQTTDDKERADDEMVDKEKEEEKKYEETEKEATAEKHVEMETTQTTDDKERADDEMVDKEKEEEKKYEETEKEATDKGKKVEMIIDSEDTEPLSKVLKLTETSTSDEASLTIDDLMQQIPEDMMLPSVMATTKIKFGSGIAFKEVNWYKASLPTIDPTDKGKEPLVEELKGNPAGEMFTLICADVDFLLQIREAVVEEIYSFFYSFSLLSLSTLTFVSDLSKKEEHVLKWAETDSLQTVVRRRLYIIAKYREMLLRKFLEARHNNFESGTPTSAIDLQVLDLLSEAHSISLINLLEQLKKHRLEWTRTCSSKLFGGADVYTRGIHSKFYPNVTSTSWDCTEALDEVCVDVVQFSLFGHLQPMDEIPQTSQIAMPTVVLPTDFIDSIAQLRASVDQIRLEQLSTYDSIDELKAALSGKITNLEMAFAQTNTRQDMIFRAEMHDICKEIRIYKAALTQEMTAF</sequence>
<gene>
    <name evidence="2" type="ORF">F511_25765</name>
</gene>
<dbReference type="Proteomes" id="UP000250235">
    <property type="component" value="Unassembled WGS sequence"/>
</dbReference>
<feature type="region of interest" description="Disordered" evidence="1">
    <location>
        <begin position="250"/>
        <end position="344"/>
    </location>
</feature>
<feature type="compositionally biased region" description="Basic and acidic residues" evidence="1">
    <location>
        <begin position="15"/>
        <end position="30"/>
    </location>
</feature>
<keyword evidence="3" id="KW-1185">Reference proteome</keyword>
<dbReference type="AlphaFoldDB" id="A0A2Z7BXN6"/>
<feature type="region of interest" description="Disordered" evidence="1">
    <location>
        <begin position="1"/>
        <end position="36"/>
    </location>
</feature>
<name>A0A2Z7BXN6_9LAMI</name>
<protein>
    <recommendedName>
        <fullName evidence="4">Splicing factor 3B subunit 1-like</fullName>
    </recommendedName>
</protein>
<evidence type="ECO:0008006" key="4">
    <source>
        <dbReference type="Google" id="ProtNLM"/>
    </source>
</evidence>
<reference evidence="2 3" key="1">
    <citation type="journal article" date="2015" name="Proc. Natl. Acad. Sci. U.S.A.">
        <title>The resurrection genome of Boea hygrometrica: A blueprint for survival of dehydration.</title>
        <authorList>
            <person name="Xiao L."/>
            <person name="Yang G."/>
            <person name="Zhang L."/>
            <person name="Yang X."/>
            <person name="Zhao S."/>
            <person name="Ji Z."/>
            <person name="Zhou Q."/>
            <person name="Hu M."/>
            <person name="Wang Y."/>
            <person name="Chen M."/>
            <person name="Xu Y."/>
            <person name="Jin H."/>
            <person name="Xiao X."/>
            <person name="Hu G."/>
            <person name="Bao F."/>
            <person name="Hu Y."/>
            <person name="Wan P."/>
            <person name="Li L."/>
            <person name="Deng X."/>
            <person name="Kuang T."/>
            <person name="Xiang C."/>
            <person name="Zhu J.K."/>
            <person name="Oliver M.J."/>
            <person name="He Y."/>
        </authorList>
    </citation>
    <scope>NUCLEOTIDE SEQUENCE [LARGE SCALE GENOMIC DNA]</scope>
    <source>
        <strain evidence="3">cv. XS01</strain>
    </source>
</reference>
<evidence type="ECO:0000313" key="3">
    <source>
        <dbReference type="Proteomes" id="UP000250235"/>
    </source>
</evidence>
<dbReference type="EMBL" id="KV003182">
    <property type="protein sequence ID" value="KZV36940.1"/>
    <property type="molecule type" value="Genomic_DNA"/>
</dbReference>
<organism evidence="2 3">
    <name type="scientific">Dorcoceras hygrometricum</name>
    <dbReference type="NCBI Taxonomy" id="472368"/>
    <lineage>
        <taxon>Eukaryota</taxon>
        <taxon>Viridiplantae</taxon>
        <taxon>Streptophyta</taxon>
        <taxon>Embryophyta</taxon>
        <taxon>Tracheophyta</taxon>
        <taxon>Spermatophyta</taxon>
        <taxon>Magnoliopsida</taxon>
        <taxon>eudicotyledons</taxon>
        <taxon>Gunneridae</taxon>
        <taxon>Pentapetalae</taxon>
        <taxon>asterids</taxon>
        <taxon>lamiids</taxon>
        <taxon>Lamiales</taxon>
        <taxon>Gesneriaceae</taxon>
        <taxon>Didymocarpoideae</taxon>
        <taxon>Trichosporeae</taxon>
        <taxon>Loxocarpinae</taxon>
        <taxon>Dorcoceras</taxon>
    </lineage>
</organism>
<evidence type="ECO:0000313" key="2">
    <source>
        <dbReference type="EMBL" id="KZV36940.1"/>
    </source>
</evidence>